<proteinExistence type="predicted"/>
<sequence length="52" mass="6163">MKTSFRFRKIYSELTIPVGFLDSDDVPPLLGRHGFMEIFKTCFDNHMVYFSK</sequence>
<dbReference type="AlphaFoldDB" id="A0A0G0X6S3"/>
<dbReference type="EMBL" id="LCBY01000057">
    <property type="protein sequence ID" value="KKS20640.1"/>
    <property type="molecule type" value="Genomic_DNA"/>
</dbReference>
<organism evidence="1 2">
    <name type="scientific">Candidatus Roizmanbacteria bacterium GW2011_GWC2_41_7</name>
    <dbReference type="NCBI Taxonomy" id="1618487"/>
    <lineage>
        <taxon>Bacteria</taxon>
        <taxon>Candidatus Roizmaniibacteriota</taxon>
    </lineage>
</organism>
<protein>
    <submittedName>
        <fullName evidence="1">Uncharacterized protein</fullName>
    </submittedName>
</protein>
<name>A0A0G0X6S3_9BACT</name>
<comment type="caution">
    <text evidence="1">The sequence shown here is derived from an EMBL/GenBank/DDBJ whole genome shotgun (WGS) entry which is preliminary data.</text>
</comment>
<dbReference type="Proteomes" id="UP000034371">
    <property type="component" value="Unassembled WGS sequence"/>
</dbReference>
<reference evidence="1 2" key="1">
    <citation type="journal article" date="2015" name="Nature">
        <title>rRNA introns, odd ribosomes, and small enigmatic genomes across a large radiation of phyla.</title>
        <authorList>
            <person name="Brown C.T."/>
            <person name="Hug L.A."/>
            <person name="Thomas B.C."/>
            <person name="Sharon I."/>
            <person name="Castelle C.J."/>
            <person name="Singh A."/>
            <person name="Wilkins M.J."/>
            <person name="Williams K.H."/>
            <person name="Banfield J.F."/>
        </authorList>
    </citation>
    <scope>NUCLEOTIDE SEQUENCE [LARGE SCALE GENOMIC DNA]</scope>
</reference>
<evidence type="ECO:0000313" key="1">
    <source>
        <dbReference type="EMBL" id="KKS20640.1"/>
    </source>
</evidence>
<gene>
    <name evidence="1" type="ORF">UU78_C0057G0010</name>
</gene>
<accession>A0A0G0X6S3</accession>
<evidence type="ECO:0000313" key="2">
    <source>
        <dbReference type="Proteomes" id="UP000034371"/>
    </source>
</evidence>